<accession>A0AA38MFN3</accession>
<keyword evidence="3" id="KW-1185">Reference proteome</keyword>
<evidence type="ECO:0000256" key="1">
    <source>
        <dbReference type="SAM" id="MobiDB-lite"/>
    </source>
</evidence>
<reference evidence="2" key="1">
    <citation type="journal article" date="2023" name="G3 (Bethesda)">
        <title>Whole genome assemblies of Zophobas morio and Tenebrio molitor.</title>
        <authorList>
            <person name="Kaur S."/>
            <person name="Stinson S.A."/>
            <person name="diCenzo G.C."/>
        </authorList>
    </citation>
    <scope>NUCLEOTIDE SEQUENCE</scope>
    <source>
        <strain evidence="2">QUZm001</strain>
    </source>
</reference>
<gene>
    <name evidence="2" type="ORF">Zmor_013462</name>
</gene>
<name>A0AA38MFN3_9CUCU</name>
<evidence type="ECO:0008006" key="4">
    <source>
        <dbReference type="Google" id="ProtNLM"/>
    </source>
</evidence>
<feature type="region of interest" description="Disordered" evidence="1">
    <location>
        <begin position="233"/>
        <end position="256"/>
    </location>
</feature>
<feature type="compositionally biased region" description="Basic and acidic residues" evidence="1">
    <location>
        <begin position="247"/>
        <end position="256"/>
    </location>
</feature>
<sequence>MRGAEIDSDHFLLVGKIKQHNKDENEGKHDHRTEQQETLKAYRLQEQEVAEKYEEAINKEIQKRQDNMKSMSTEQMWQELKRIMTTAVRDVCGVSKMNRKNRRTAWWSEEIQNQIKMKKKRWKEYLTKRTEEKYNKYKQQRNIVKNMVKEAKNKAWQEFGEKLETNSKTNQKLFYKVLKTPRKGKTARAETIKGVDGNIITKTEEVMERWRQYFQELLGAKANKRNTDKVEERGIDELREDQEEESITLHRKVDGS</sequence>
<dbReference type="AlphaFoldDB" id="A0AA38MFN3"/>
<protein>
    <recommendedName>
        <fullName evidence="4">Endonuclease-reverse transcriptase</fullName>
    </recommendedName>
</protein>
<dbReference type="Proteomes" id="UP001168821">
    <property type="component" value="Unassembled WGS sequence"/>
</dbReference>
<evidence type="ECO:0000313" key="2">
    <source>
        <dbReference type="EMBL" id="KAJ3654264.1"/>
    </source>
</evidence>
<organism evidence="2 3">
    <name type="scientific">Zophobas morio</name>
    <dbReference type="NCBI Taxonomy" id="2755281"/>
    <lineage>
        <taxon>Eukaryota</taxon>
        <taxon>Metazoa</taxon>
        <taxon>Ecdysozoa</taxon>
        <taxon>Arthropoda</taxon>
        <taxon>Hexapoda</taxon>
        <taxon>Insecta</taxon>
        <taxon>Pterygota</taxon>
        <taxon>Neoptera</taxon>
        <taxon>Endopterygota</taxon>
        <taxon>Coleoptera</taxon>
        <taxon>Polyphaga</taxon>
        <taxon>Cucujiformia</taxon>
        <taxon>Tenebrionidae</taxon>
        <taxon>Zophobas</taxon>
    </lineage>
</organism>
<comment type="caution">
    <text evidence="2">The sequence shown here is derived from an EMBL/GenBank/DDBJ whole genome shotgun (WGS) entry which is preliminary data.</text>
</comment>
<dbReference type="EMBL" id="JALNTZ010000004">
    <property type="protein sequence ID" value="KAJ3654264.1"/>
    <property type="molecule type" value="Genomic_DNA"/>
</dbReference>
<evidence type="ECO:0000313" key="3">
    <source>
        <dbReference type="Proteomes" id="UP001168821"/>
    </source>
</evidence>
<proteinExistence type="predicted"/>